<evidence type="ECO:0000313" key="2">
    <source>
        <dbReference type="EMBL" id="PNH04586.1"/>
    </source>
</evidence>
<dbReference type="OrthoDB" id="539720at2759"/>
<dbReference type="EMBL" id="PGGS01000376">
    <property type="protein sequence ID" value="PNH04586.1"/>
    <property type="molecule type" value="Genomic_DNA"/>
</dbReference>
<evidence type="ECO:0000256" key="1">
    <source>
        <dbReference type="SAM" id="MobiDB-lite"/>
    </source>
</evidence>
<accession>A0A2J7ZWF1</accession>
<dbReference type="AlphaFoldDB" id="A0A2J7ZWF1"/>
<organism evidence="2 3">
    <name type="scientific">Tetrabaena socialis</name>
    <dbReference type="NCBI Taxonomy" id="47790"/>
    <lineage>
        <taxon>Eukaryota</taxon>
        <taxon>Viridiplantae</taxon>
        <taxon>Chlorophyta</taxon>
        <taxon>core chlorophytes</taxon>
        <taxon>Chlorophyceae</taxon>
        <taxon>CS clade</taxon>
        <taxon>Chlamydomonadales</taxon>
        <taxon>Tetrabaenaceae</taxon>
        <taxon>Tetrabaena</taxon>
    </lineage>
</organism>
<feature type="region of interest" description="Disordered" evidence="1">
    <location>
        <begin position="245"/>
        <end position="290"/>
    </location>
</feature>
<gene>
    <name evidence="2" type="ORF">TSOC_009225</name>
</gene>
<feature type="compositionally biased region" description="Acidic residues" evidence="1">
    <location>
        <begin position="251"/>
        <end position="271"/>
    </location>
</feature>
<dbReference type="Proteomes" id="UP000236333">
    <property type="component" value="Unassembled WGS sequence"/>
</dbReference>
<evidence type="ECO:0000313" key="3">
    <source>
        <dbReference type="Proteomes" id="UP000236333"/>
    </source>
</evidence>
<proteinExistence type="predicted"/>
<protein>
    <submittedName>
        <fullName evidence="2">Uncharacterized protein</fullName>
    </submittedName>
</protein>
<comment type="caution">
    <text evidence="2">The sequence shown here is derived from an EMBL/GenBank/DDBJ whole genome shotgun (WGS) entry which is preliminary data.</text>
</comment>
<sequence length="290" mass="32359">MPISMVLCSAELLERILDNQRVISDIVLVNLKQAFRPPSTGKESHGSNTRFRESTIKFYGMGERPTCMVLHEALPGKFLVAGHLYAVRWTQYARVVMGSSFNVNSPRNGIIWCSALGHEYERQRICFSYGDIASEFILHVLDKSLLPVKLSSVGQHTGNKAFKEALGDVTFGDLHNKRVDFAGADGTGPFKHALALHAKFALELCAKTYPDDFDPREYLFDDDRSEYEGKQAFIRMWLGQLDTGSVAEGAEGNEEEEEASVDPEESVDVEVDVERRGPEVGRGAQGLRKR</sequence>
<name>A0A2J7ZWF1_9CHLO</name>
<keyword evidence="3" id="KW-1185">Reference proteome</keyword>
<reference evidence="2 3" key="1">
    <citation type="journal article" date="2017" name="Mol. Biol. Evol.">
        <title>The 4-celled Tetrabaena socialis nuclear genome reveals the essential components for genetic control of cell number at the origin of multicellularity in the volvocine lineage.</title>
        <authorList>
            <person name="Featherston J."/>
            <person name="Arakaki Y."/>
            <person name="Hanschen E.R."/>
            <person name="Ferris P.J."/>
            <person name="Michod R.E."/>
            <person name="Olson B.J.S.C."/>
            <person name="Nozaki H."/>
            <person name="Durand P.M."/>
        </authorList>
    </citation>
    <scope>NUCLEOTIDE SEQUENCE [LARGE SCALE GENOMIC DNA]</scope>
    <source>
        <strain evidence="2 3">NIES-571</strain>
    </source>
</reference>